<evidence type="ECO:0000313" key="1">
    <source>
        <dbReference type="EMBL" id="TCM61910.1"/>
    </source>
</evidence>
<name>A0A4R1XIN3_ACICA</name>
<reference evidence="1 2" key="1">
    <citation type="submission" date="2019-03" db="EMBL/GenBank/DDBJ databases">
        <title>Genomic analyses of the natural microbiome of Caenorhabditis elegans.</title>
        <authorList>
            <person name="Samuel B."/>
        </authorList>
    </citation>
    <scope>NUCLEOTIDE SEQUENCE [LARGE SCALE GENOMIC DNA]</scope>
    <source>
        <strain evidence="1 2">JUb89</strain>
    </source>
</reference>
<sequence>MLCGSALEKNRQTLNEKYLTALLVTDAPIRLIEDTQKLWLNRVLQCKSSGCIKYQIDERLEELNFYTSMNQSLTQHYFKYQNGGIAQPATQIQVHQLGKDRIKIEGLAYLNPNNRNDRQTLSLLAYTSPDKKNEILDNEHQCKYQFNYQKSLLVVKSAQKGCERFIGTYRLYD</sequence>
<dbReference type="Proteomes" id="UP000294963">
    <property type="component" value="Unassembled WGS sequence"/>
</dbReference>
<dbReference type="EMBL" id="SLVJ01000026">
    <property type="protein sequence ID" value="TCM61910.1"/>
    <property type="molecule type" value="Genomic_DNA"/>
</dbReference>
<comment type="caution">
    <text evidence="1">The sequence shown here is derived from an EMBL/GenBank/DDBJ whole genome shotgun (WGS) entry which is preliminary data.</text>
</comment>
<proteinExistence type="predicted"/>
<gene>
    <name evidence="1" type="ORF">EC844_12664</name>
</gene>
<protein>
    <submittedName>
        <fullName evidence="1">Uncharacterized protein</fullName>
    </submittedName>
</protein>
<organism evidence="1 2">
    <name type="scientific">Acinetobacter calcoaceticus</name>
    <dbReference type="NCBI Taxonomy" id="471"/>
    <lineage>
        <taxon>Bacteria</taxon>
        <taxon>Pseudomonadati</taxon>
        <taxon>Pseudomonadota</taxon>
        <taxon>Gammaproteobacteria</taxon>
        <taxon>Moraxellales</taxon>
        <taxon>Moraxellaceae</taxon>
        <taxon>Acinetobacter</taxon>
        <taxon>Acinetobacter calcoaceticus/baumannii complex</taxon>
    </lineage>
</organism>
<dbReference type="AlphaFoldDB" id="A0A4R1XIN3"/>
<keyword evidence="2" id="KW-1185">Reference proteome</keyword>
<accession>A0A4R1XIN3</accession>
<evidence type="ECO:0000313" key="2">
    <source>
        <dbReference type="Proteomes" id="UP000294963"/>
    </source>
</evidence>